<reference evidence="2 3" key="1">
    <citation type="submission" date="2020-07" db="EMBL/GenBank/DDBJ databases">
        <title>Sequencing the genomes of 1000 actinobacteria strains.</title>
        <authorList>
            <person name="Klenk H.-P."/>
        </authorList>
    </citation>
    <scope>NUCLEOTIDE SEQUENCE [LARGE SCALE GENOMIC DNA]</scope>
    <source>
        <strain evidence="2 3">DSM 45278</strain>
    </source>
</reference>
<comment type="caution">
    <text evidence="2">The sequence shown here is derived from an EMBL/GenBank/DDBJ whole genome shotgun (WGS) entry which is preliminary data.</text>
</comment>
<dbReference type="RefSeq" id="WP_170293708.1">
    <property type="nucleotide sequence ID" value="NZ_JACCHL010000001.1"/>
</dbReference>
<name>A0A7Z0BL47_9ACTN</name>
<dbReference type="AlphaFoldDB" id="A0A7Z0BL47"/>
<dbReference type="Proteomes" id="UP000584931">
    <property type="component" value="Unassembled WGS sequence"/>
</dbReference>
<protein>
    <submittedName>
        <fullName evidence="2">Uncharacterized protein</fullName>
    </submittedName>
</protein>
<evidence type="ECO:0000256" key="1">
    <source>
        <dbReference type="SAM" id="MobiDB-lite"/>
    </source>
</evidence>
<feature type="region of interest" description="Disordered" evidence="1">
    <location>
        <begin position="1"/>
        <end position="22"/>
    </location>
</feature>
<proteinExistence type="predicted"/>
<dbReference type="EMBL" id="JACCHL010000001">
    <property type="protein sequence ID" value="NYH55488.1"/>
    <property type="molecule type" value="Genomic_DNA"/>
</dbReference>
<sequence length="52" mass="5820">MATTLDPRRHLPRQDRDRTDREPVVLADALGDVMTALTEVDPDLLVVHGPED</sequence>
<organism evidence="2 3">
    <name type="scientific">Nocardiopsis sinuspersici</name>
    <dbReference type="NCBI Taxonomy" id="501010"/>
    <lineage>
        <taxon>Bacteria</taxon>
        <taxon>Bacillati</taxon>
        <taxon>Actinomycetota</taxon>
        <taxon>Actinomycetes</taxon>
        <taxon>Streptosporangiales</taxon>
        <taxon>Nocardiopsidaceae</taxon>
        <taxon>Nocardiopsis</taxon>
    </lineage>
</organism>
<accession>A0A7Z0BL47</accession>
<gene>
    <name evidence="2" type="ORF">HNR06_005077</name>
</gene>
<evidence type="ECO:0000313" key="3">
    <source>
        <dbReference type="Proteomes" id="UP000584931"/>
    </source>
</evidence>
<evidence type="ECO:0000313" key="2">
    <source>
        <dbReference type="EMBL" id="NYH55488.1"/>
    </source>
</evidence>